<proteinExistence type="predicted"/>
<dbReference type="KEGG" id="slz:B5P37_06555"/>
<keyword evidence="2" id="KW-1185">Reference proteome</keyword>
<sequence length="155" mass="18143">MNKTSYSSIMLKNVAYKTYLNVAIDDLEMLFQDFLKRCIDRKVELAGDLTYAITRVNNQNRMDIYLLIPVSKGFKPDAALGFRSFFMLNQLLQGRITSENFIEDEIKLLEEMNVFAKENNLTFISPYYHTLKTNFKGTYAWIDVQAKVYEDKSLF</sequence>
<protein>
    <submittedName>
        <fullName evidence="1">DUF5085 domain-containing protein</fullName>
    </submittedName>
</protein>
<gene>
    <name evidence="1" type="ORF">B5P37_06555</name>
</gene>
<accession>A0AAC9WJG3</accession>
<reference evidence="1 2" key="1">
    <citation type="submission" date="2017-04" db="EMBL/GenBank/DDBJ databases">
        <authorList>
            <person name="Veseli I.A."/>
            <person name="Tang C."/>
            <person name="Pombert J.-F."/>
        </authorList>
    </citation>
    <scope>NUCLEOTIDE SEQUENCE [LARGE SCALE GENOMIC DNA]</scope>
    <source>
        <strain evidence="1 2">ATCC 700373</strain>
    </source>
</reference>
<dbReference type="RefSeq" id="WP_085237477.1">
    <property type="nucleotide sequence ID" value="NZ_CP020773.1"/>
</dbReference>
<name>A0AAC9WJG3_9STAP</name>
<dbReference type="Proteomes" id="UP000242864">
    <property type="component" value="Chromosome"/>
</dbReference>
<organism evidence="1 2">
    <name type="scientific">Staphylococcus lutrae</name>
    <dbReference type="NCBI Taxonomy" id="155085"/>
    <lineage>
        <taxon>Bacteria</taxon>
        <taxon>Bacillati</taxon>
        <taxon>Bacillota</taxon>
        <taxon>Bacilli</taxon>
        <taxon>Bacillales</taxon>
        <taxon>Staphylococcaceae</taxon>
        <taxon>Staphylococcus</taxon>
    </lineage>
</organism>
<dbReference type="InterPro" id="IPR031664">
    <property type="entry name" value="DUF5085"/>
</dbReference>
<evidence type="ECO:0000313" key="1">
    <source>
        <dbReference type="EMBL" id="ARJ51003.1"/>
    </source>
</evidence>
<evidence type="ECO:0000313" key="2">
    <source>
        <dbReference type="Proteomes" id="UP000242864"/>
    </source>
</evidence>
<dbReference type="EMBL" id="CP020773">
    <property type="protein sequence ID" value="ARJ51003.1"/>
    <property type="molecule type" value="Genomic_DNA"/>
</dbReference>
<dbReference type="AlphaFoldDB" id="A0AAC9WJG3"/>
<dbReference type="Pfam" id="PF16895">
    <property type="entry name" value="DUF5085"/>
    <property type="match status" value="1"/>
</dbReference>